<dbReference type="GO" id="GO:0005524">
    <property type="term" value="F:ATP binding"/>
    <property type="evidence" value="ECO:0007669"/>
    <property type="project" value="UniProtKB-KW"/>
</dbReference>
<sequence>MGSVGSGKSSLLHALLGDMERLNGCVNVKGSVAYVSQQPWIFNATLRDNILFLKPYEPVRYEKVIKACGLTPDLQILPNGDATEIGDKGINLSGGQKQRVSLARACYADADVYLLDDPLSAVDAHVGMHLLNEVFSRSTGILASKTCILTTHSPKALPFSDRVVLLVDGQISEHGTYRQLLQSRTSQLTEFLSNAVLSQPTTRSRTQTLQSDTQAVDRDVNSNPLPFPQTPHDTRRSTDDIHPDPVACHTDCHPRRHSSSIRSTTSLNSSLPQLDQQQQYYAISASTDMLANKGDVFPFGSAVSIDMQDVVEENQNAAGDTKQQSERSDYLRLTQVEQAKTGSVKWSTFKIYFRNVGLLYCLLILISYPVTHLASFGTSLWLADWSEDSASQSNLSELLRANPEAFYNQTAYPNLSSRLAEFKAQRDYRLGIYAVLGCVQAVLKFLTHAIGSNGTLRASSRLHSVCFESLVHSYWLSLGYVDSVRGEVDSSVVKPEGLPLLPHRTAHISSPVTEALTRLSFDIADVDNVLPFTFTGMINLCLELCITLGLQSYTLLSTGSVHALTAGSITLVLGICLLARIQAGHITYVITSWVSAIAFAIGHLACVRKLHGLLLGGVLHAPAGFFDRVPQGRVINRFAQDVSTLDGPLMDTLKSTFTCFLHCTLTVCTACSINPWIVIPVVFLTALYMILQKVYVANSRQLKRIESISRSPIFSHFSETLSGADNIRAYGMTEKYVEINDLHLDANNAAAYAGMTAQRWLAVLLEMVGNLLILSVAIFCVLTRGQLSAGFSGLVISYALNLNQSLNWLVRMTAELENNLVCVERIDEYANIEQEAAWEIAESKPPPSWPMGTITFVDYGLRYRADLDLVLKDINLTVKRGERIGIVGRTGSGKSSLVLGLFRMLEAARGRIVIDGRDISQLGLHDLRKRLTLIPQDPVLFSGTLRFNLDPFSEYEDSEVWHVLELANLKTYVKETGNSLGLNMVISEGGSNLSMGQRQLVCLARALLRRTPILVLDEATAAVDPVTDSLIQETIRKEFSDCTVLTIAHRLNTIMDYDRILVLHEGRMLEVGTPSELLKDANSKFYALAKDAHSVE</sequence>
<proteinExistence type="inferred from homology"/>
<protein>
    <recommendedName>
        <fullName evidence="10">ABC-type glutathione-S-conjugate transporter</fullName>
        <ecNumber evidence="10">7.6.2.3</ecNumber>
    </recommendedName>
</protein>
<feature type="domain" description="ABC transporter" evidence="14">
    <location>
        <begin position="854"/>
        <end position="1090"/>
    </location>
</feature>
<dbReference type="SUPFAM" id="SSF52540">
    <property type="entry name" value="P-loop containing nucleoside triphosphate hydrolases"/>
    <property type="match status" value="2"/>
</dbReference>
<evidence type="ECO:0000256" key="13">
    <source>
        <dbReference type="SAM" id="Phobius"/>
    </source>
</evidence>
<feature type="compositionally biased region" description="Polar residues" evidence="12">
    <location>
        <begin position="199"/>
        <end position="214"/>
    </location>
</feature>
<reference evidence="16 17" key="1">
    <citation type="submission" date="2019-07" db="EMBL/GenBank/DDBJ databases">
        <title>Annotation for the trematode Paragonimus westermani.</title>
        <authorList>
            <person name="Choi Y.-J."/>
        </authorList>
    </citation>
    <scope>NUCLEOTIDE SEQUENCE [LARGE SCALE GENOMIC DNA]</scope>
    <source>
        <strain evidence="16">180907_Pwestermani</strain>
    </source>
</reference>
<dbReference type="InterPro" id="IPR036640">
    <property type="entry name" value="ABC1_TM_sf"/>
</dbReference>
<feature type="region of interest" description="Disordered" evidence="12">
    <location>
        <begin position="199"/>
        <end position="268"/>
    </location>
</feature>
<dbReference type="SMART" id="SM00382">
    <property type="entry name" value="AAA"/>
    <property type="match status" value="2"/>
</dbReference>
<feature type="compositionally biased region" description="Basic and acidic residues" evidence="12">
    <location>
        <begin position="232"/>
        <end position="243"/>
    </location>
</feature>
<accession>A0A8T0D0J3</accession>
<dbReference type="InterPro" id="IPR003439">
    <property type="entry name" value="ABC_transporter-like_ATP-bd"/>
</dbReference>
<dbReference type="OrthoDB" id="6500128at2759"/>
<dbReference type="SUPFAM" id="SSF90123">
    <property type="entry name" value="ABC transporter transmembrane region"/>
    <property type="match status" value="2"/>
</dbReference>
<comment type="subcellular location">
    <subcellularLocation>
        <location evidence="1">Endomembrane system</location>
        <topology evidence="1">Multi-pass membrane protein</topology>
    </subcellularLocation>
</comment>
<evidence type="ECO:0000256" key="1">
    <source>
        <dbReference type="ARBA" id="ARBA00004127"/>
    </source>
</evidence>
<feature type="domain" description="ABC transporter" evidence="14">
    <location>
        <begin position="1"/>
        <end position="193"/>
    </location>
</feature>
<evidence type="ECO:0000256" key="12">
    <source>
        <dbReference type="SAM" id="MobiDB-lite"/>
    </source>
</evidence>
<feature type="domain" description="ABC transmembrane type-1" evidence="15">
    <location>
        <begin position="586"/>
        <end position="818"/>
    </location>
</feature>
<dbReference type="CDD" id="cd03244">
    <property type="entry name" value="ABCC_MRP_domain2"/>
    <property type="match status" value="1"/>
</dbReference>
<dbReference type="GO" id="GO:0015431">
    <property type="term" value="F:ABC-type glutathione S-conjugate transporter activity"/>
    <property type="evidence" value="ECO:0007669"/>
    <property type="project" value="UniProtKB-EC"/>
</dbReference>
<dbReference type="Pfam" id="PF00005">
    <property type="entry name" value="ABC_tran"/>
    <property type="match status" value="2"/>
</dbReference>
<keyword evidence="17" id="KW-1185">Reference proteome</keyword>
<evidence type="ECO:0000256" key="7">
    <source>
        <dbReference type="ARBA" id="ARBA00022840"/>
    </source>
</evidence>
<evidence type="ECO:0000256" key="11">
    <source>
        <dbReference type="ARBA" id="ARBA00047523"/>
    </source>
</evidence>
<evidence type="ECO:0000256" key="8">
    <source>
        <dbReference type="ARBA" id="ARBA00022989"/>
    </source>
</evidence>
<comment type="caution">
    <text evidence="16">The sequence shown here is derived from an EMBL/GenBank/DDBJ whole genome shotgun (WGS) entry which is preliminary data.</text>
</comment>
<feature type="transmembrane region" description="Helical" evidence="13">
    <location>
        <begin position="559"/>
        <end position="579"/>
    </location>
</feature>
<dbReference type="FunFam" id="3.40.50.300:FF:000997">
    <property type="entry name" value="Multidrug resistance-associated protein 1"/>
    <property type="match status" value="1"/>
</dbReference>
<keyword evidence="4 13" id="KW-0812">Transmembrane</keyword>
<gene>
    <name evidence="16" type="ORF">P879_07964</name>
</gene>
<keyword evidence="9 13" id="KW-0472">Membrane</keyword>
<comment type="catalytic activity">
    <reaction evidence="11">
        <text>leukotriene C4(in) + ATP + H2O = leukotriene C4(out) + ADP + phosphate + H(+)</text>
        <dbReference type="Rhea" id="RHEA:38963"/>
        <dbReference type="ChEBI" id="CHEBI:15377"/>
        <dbReference type="ChEBI" id="CHEBI:15378"/>
        <dbReference type="ChEBI" id="CHEBI:30616"/>
        <dbReference type="ChEBI" id="CHEBI:43474"/>
        <dbReference type="ChEBI" id="CHEBI:57973"/>
        <dbReference type="ChEBI" id="CHEBI:456216"/>
    </reaction>
    <physiologicalReaction direction="left-to-right" evidence="11">
        <dbReference type="Rhea" id="RHEA:38964"/>
    </physiologicalReaction>
</comment>
<dbReference type="Gene3D" id="3.40.50.300">
    <property type="entry name" value="P-loop containing nucleotide triphosphate hydrolases"/>
    <property type="match status" value="2"/>
</dbReference>
<evidence type="ECO:0000259" key="15">
    <source>
        <dbReference type="PROSITE" id="PS50929"/>
    </source>
</evidence>
<evidence type="ECO:0000256" key="5">
    <source>
        <dbReference type="ARBA" id="ARBA00022737"/>
    </source>
</evidence>
<feature type="transmembrane region" description="Helical" evidence="13">
    <location>
        <begin position="676"/>
        <end position="696"/>
    </location>
</feature>
<dbReference type="FunFam" id="3.40.50.300:FF:000074">
    <property type="entry name" value="Multidrug resistance-associated protein 5 isoform 1"/>
    <property type="match status" value="1"/>
</dbReference>
<dbReference type="CDD" id="cd03250">
    <property type="entry name" value="ABCC_MRP_domain1"/>
    <property type="match status" value="1"/>
</dbReference>
<feature type="domain" description="ABC transmembrane type-1" evidence="15">
    <location>
        <begin position="373"/>
        <end position="550"/>
    </location>
</feature>
<dbReference type="Pfam" id="PF00664">
    <property type="entry name" value="ABC_membrane"/>
    <property type="match status" value="1"/>
</dbReference>
<evidence type="ECO:0000256" key="9">
    <source>
        <dbReference type="ARBA" id="ARBA00023136"/>
    </source>
</evidence>
<dbReference type="GO" id="GO:0012505">
    <property type="term" value="C:endomembrane system"/>
    <property type="evidence" value="ECO:0007669"/>
    <property type="project" value="UniProtKB-SubCell"/>
</dbReference>
<keyword evidence="6" id="KW-0547">Nucleotide-binding</keyword>
<dbReference type="InterPro" id="IPR050173">
    <property type="entry name" value="ABC_transporter_C-like"/>
</dbReference>
<feature type="transmembrane region" description="Helical" evidence="13">
    <location>
        <begin position="586"/>
        <end position="605"/>
    </location>
</feature>
<name>A0A8T0D0J3_9TREM</name>
<keyword evidence="7" id="KW-0067">ATP-binding</keyword>
<evidence type="ECO:0000313" key="16">
    <source>
        <dbReference type="EMBL" id="KAF8561375.1"/>
    </source>
</evidence>
<evidence type="ECO:0000256" key="4">
    <source>
        <dbReference type="ARBA" id="ARBA00022692"/>
    </source>
</evidence>
<dbReference type="FunFam" id="1.20.1560.10:FF:000001">
    <property type="entry name" value="ATP-binding cassette subfamily C member 1"/>
    <property type="match status" value="1"/>
</dbReference>
<feature type="transmembrane region" description="Helical" evidence="13">
    <location>
        <begin position="760"/>
        <end position="779"/>
    </location>
</feature>
<dbReference type="InterPro" id="IPR003593">
    <property type="entry name" value="AAA+_ATPase"/>
</dbReference>
<dbReference type="Proteomes" id="UP000699462">
    <property type="component" value="Unassembled WGS sequence"/>
</dbReference>
<dbReference type="PROSITE" id="PS50893">
    <property type="entry name" value="ABC_TRANSPORTER_2"/>
    <property type="match status" value="2"/>
</dbReference>
<evidence type="ECO:0000256" key="2">
    <source>
        <dbReference type="ARBA" id="ARBA00009726"/>
    </source>
</evidence>
<dbReference type="PANTHER" id="PTHR24223">
    <property type="entry name" value="ATP-BINDING CASSETTE SUB-FAMILY C"/>
    <property type="match status" value="1"/>
</dbReference>
<dbReference type="CDD" id="cd18603">
    <property type="entry name" value="ABC_6TM_MRP1_2_3_6_D2_like"/>
    <property type="match status" value="1"/>
</dbReference>
<dbReference type="EC" id="7.6.2.3" evidence="10"/>
<dbReference type="Gene3D" id="1.20.1560.10">
    <property type="entry name" value="ABC transporter type 1, transmembrane domain"/>
    <property type="match status" value="1"/>
</dbReference>
<keyword evidence="5" id="KW-0677">Repeat</keyword>
<evidence type="ECO:0000313" key="17">
    <source>
        <dbReference type="Proteomes" id="UP000699462"/>
    </source>
</evidence>
<keyword evidence="3" id="KW-0813">Transport</keyword>
<evidence type="ECO:0000256" key="3">
    <source>
        <dbReference type="ARBA" id="ARBA00022448"/>
    </source>
</evidence>
<evidence type="ECO:0000256" key="10">
    <source>
        <dbReference type="ARBA" id="ARBA00024220"/>
    </source>
</evidence>
<dbReference type="AlphaFoldDB" id="A0A8T0D0J3"/>
<dbReference type="EMBL" id="JTDF01021788">
    <property type="protein sequence ID" value="KAF8561375.1"/>
    <property type="molecule type" value="Genomic_DNA"/>
</dbReference>
<keyword evidence="8 13" id="KW-1133">Transmembrane helix</keyword>
<dbReference type="InterPro" id="IPR027417">
    <property type="entry name" value="P-loop_NTPase"/>
</dbReference>
<organism evidence="16 17">
    <name type="scientific">Paragonimus westermani</name>
    <dbReference type="NCBI Taxonomy" id="34504"/>
    <lineage>
        <taxon>Eukaryota</taxon>
        <taxon>Metazoa</taxon>
        <taxon>Spiralia</taxon>
        <taxon>Lophotrochozoa</taxon>
        <taxon>Platyhelminthes</taxon>
        <taxon>Trematoda</taxon>
        <taxon>Digenea</taxon>
        <taxon>Plagiorchiida</taxon>
        <taxon>Troglotremata</taxon>
        <taxon>Troglotrematidae</taxon>
        <taxon>Paragonimus</taxon>
    </lineage>
</organism>
<comment type="similarity">
    <text evidence="2">Belongs to the ABC transporter superfamily. ABCC family. Conjugate transporter (TC 3.A.1.208) subfamily.</text>
</comment>
<dbReference type="InterPro" id="IPR011527">
    <property type="entry name" value="ABC1_TM_dom"/>
</dbReference>
<evidence type="ECO:0000256" key="6">
    <source>
        <dbReference type="ARBA" id="ARBA00022741"/>
    </source>
</evidence>
<dbReference type="PROSITE" id="PS50929">
    <property type="entry name" value="ABC_TM1F"/>
    <property type="match status" value="2"/>
</dbReference>
<dbReference type="GO" id="GO:0016887">
    <property type="term" value="F:ATP hydrolysis activity"/>
    <property type="evidence" value="ECO:0007669"/>
    <property type="project" value="InterPro"/>
</dbReference>
<dbReference type="GO" id="GO:0016020">
    <property type="term" value="C:membrane"/>
    <property type="evidence" value="ECO:0007669"/>
    <property type="project" value="InterPro"/>
</dbReference>
<evidence type="ECO:0000259" key="14">
    <source>
        <dbReference type="PROSITE" id="PS50893"/>
    </source>
</evidence>